<dbReference type="PANTHER" id="PTHR43065:SF42">
    <property type="entry name" value="TWO-COMPONENT SENSOR PPRA"/>
    <property type="match status" value="1"/>
</dbReference>
<dbReference type="InterPro" id="IPR004358">
    <property type="entry name" value="Sig_transdc_His_kin-like_C"/>
</dbReference>
<dbReference type="eggNOG" id="COG2204">
    <property type="taxonomic scope" value="Bacteria"/>
</dbReference>
<dbReference type="InterPro" id="IPR000014">
    <property type="entry name" value="PAS"/>
</dbReference>
<dbReference type="Gene3D" id="3.30.450.20">
    <property type="entry name" value="PAS domain"/>
    <property type="match status" value="2"/>
</dbReference>
<dbReference type="STRING" id="338966.Ppro_0716"/>
<evidence type="ECO:0000256" key="7">
    <source>
        <dbReference type="SAM" id="Phobius"/>
    </source>
</evidence>
<dbReference type="SMART" id="SM00086">
    <property type="entry name" value="PAC"/>
    <property type="match status" value="2"/>
</dbReference>
<dbReference type="Gene3D" id="3.30.450.40">
    <property type="match status" value="1"/>
</dbReference>
<protein>
    <recommendedName>
        <fullName evidence="2">histidine kinase</fullName>
        <ecNumber evidence="2">2.7.13.3</ecNumber>
    </recommendedName>
</protein>
<keyword evidence="4 12" id="KW-0418">Kinase</keyword>
<dbReference type="Gene3D" id="1.10.287.130">
    <property type="match status" value="1"/>
</dbReference>
<dbReference type="Gene3D" id="3.40.50.2300">
    <property type="match status" value="1"/>
</dbReference>
<evidence type="ECO:0000256" key="5">
    <source>
        <dbReference type="PROSITE-ProRule" id="PRU00169"/>
    </source>
</evidence>
<feature type="domain" description="PAS" evidence="10">
    <location>
        <begin position="383"/>
        <end position="453"/>
    </location>
</feature>
<dbReference type="PANTHER" id="PTHR43065">
    <property type="entry name" value="SENSOR HISTIDINE KINASE"/>
    <property type="match status" value="1"/>
</dbReference>
<dbReference type="SUPFAM" id="SSF55874">
    <property type="entry name" value="ATPase domain of HSP90 chaperone/DNA topoisomerase II/histidine kinase"/>
    <property type="match status" value="1"/>
</dbReference>
<evidence type="ECO:0000256" key="2">
    <source>
        <dbReference type="ARBA" id="ARBA00012438"/>
    </source>
</evidence>
<keyword evidence="6" id="KW-0175">Coiled coil</keyword>
<dbReference type="KEGG" id="ppd:Ppro_0716"/>
<evidence type="ECO:0000259" key="10">
    <source>
        <dbReference type="PROSITE" id="PS50112"/>
    </source>
</evidence>
<dbReference type="SUPFAM" id="SSF55781">
    <property type="entry name" value="GAF domain-like"/>
    <property type="match status" value="1"/>
</dbReference>
<dbReference type="InterPro" id="IPR036097">
    <property type="entry name" value="HisK_dim/P_sf"/>
</dbReference>
<comment type="catalytic activity">
    <reaction evidence="1">
        <text>ATP + protein L-histidine = ADP + protein N-phospho-L-histidine.</text>
        <dbReference type="EC" id="2.7.13.3"/>
    </reaction>
</comment>
<feature type="domain" description="PAC" evidence="11">
    <location>
        <begin position="457"/>
        <end position="509"/>
    </location>
</feature>
<evidence type="ECO:0000256" key="1">
    <source>
        <dbReference type="ARBA" id="ARBA00000085"/>
    </source>
</evidence>
<evidence type="ECO:0000256" key="6">
    <source>
        <dbReference type="SAM" id="Coils"/>
    </source>
</evidence>
<evidence type="ECO:0000256" key="3">
    <source>
        <dbReference type="ARBA" id="ARBA00022679"/>
    </source>
</evidence>
<dbReference type="InterPro" id="IPR036890">
    <property type="entry name" value="HATPase_C_sf"/>
</dbReference>
<dbReference type="InterPro" id="IPR001610">
    <property type="entry name" value="PAC"/>
</dbReference>
<dbReference type="PROSITE" id="PS50109">
    <property type="entry name" value="HIS_KIN"/>
    <property type="match status" value="1"/>
</dbReference>
<dbReference type="InterPro" id="IPR035965">
    <property type="entry name" value="PAS-like_dom_sf"/>
</dbReference>
<dbReference type="PROSITE" id="PS50112">
    <property type="entry name" value="PAS"/>
    <property type="match status" value="2"/>
</dbReference>
<feature type="transmembrane region" description="Helical" evidence="7">
    <location>
        <begin position="50"/>
        <end position="72"/>
    </location>
</feature>
<dbReference type="CDD" id="cd00130">
    <property type="entry name" value="PAS"/>
    <property type="match status" value="2"/>
</dbReference>
<dbReference type="Pfam" id="PF13426">
    <property type="entry name" value="PAS_9"/>
    <property type="match status" value="2"/>
</dbReference>
<dbReference type="eggNOG" id="COG2202">
    <property type="taxonomic scope" value="Bacteria"/>
</dbReference>
<feature type="domain" description="Response regulatory" evidence="9">
    <location>
        <begin position="774"/>
        <end position="890"/>
    </location>
</feature>
<evidence type="ECO:0000259" key="9">
    <source>
        <dbReference type="PROSITE" id="PS50110"/>
    </source>
</evidence>
<keyword evidence="5" id="KW-0597">Phosphoprotein</keyword>
<dbReference type="GO" id="GO:0000155">
    <property type="term" value="F:phosphorelay sensor kinase activity"/>
    <property type="evidence" value="ECO:0007669"/>
    <property type="project" value="InterPro"/>
</dbReference>
<dbReference type="Pfam" id="PF02518">
    <property type="entry name" value="HATPase_c"/>
    <property type="match status" value="1"/>
</dbReference>
<dbReference type="SUPFAM" id="SSF55785">
    <property type="entry name" value="PYP-like sensor domain (PAS domain)"/>
    <property type="match status" value="2"/>
</dbReference>
<keyword evidence="13" id="KW-1185">Reference proteome</keyword>
<dbReference type="RefSeq" id="WP_011734659.1">
    <property type="nucleotide sequence ID" value="NC_008609.1"/>
</dbReference>
<dbReference type="InterPro" id="IPR005467">
    <property type="entry name" value="His_kinase_dom"/>
</dbReference>
<keyword evidence="7" id="KW-0812">Transmembrane</keyword>
<gene>
    <name evidence="12" type="ordered locus">Ppro_0716</name>
</gene>
<dbReference type="eggNOG" id="COG2203">
    <property type="taxonomic scope" value="Bacteria"/>
</dbReference>
<dbReference type="Pfam" id="PF13185">
    <property type="entry name" value="GAF_2"/>
    <property type="match status" value="1"/>
</dbReference>
<dbReference type="PROSITE" id="PS50110">
    <property type="entry name" value="RESPONSE_REGULATORY"/>
    <property type="match status" value="1"/>
</dbReference>
<feature type="transmembrane region" description="Helical" evidence="7">
    <location>
        <begin position="12"/>
        <end position="30"/>
    </location>
</feature>
<feature type="modified residue" description="4-aspartylphosphate" evidence="5">
    <location>
        <position position="825"/>
    </location>
</feature>
<reference evidence="12 13" key="1">
    <citation type="submission" date="2006-10" db="EMBL/GenBank/DDBJ databases">
        <title>Complete sequence of chromosome of Pelobacter propionicus DSM 2379.</title>
        <authorList>
            <consortium name="US DOE Joint Genome Institute"/>
            <person name="Copeland A."/>
            <person name="Lucas S."/>
            <person name="Lapidus A."/>
            <person name="Barry K."/>
            <person name="Detter J.C."/>
            <person name="Glavina del Rio T."/>
            <person name="Hammon N."/>
            <person name="Israni S."/>
            <person name="Dalin E."/>
            <person name="Tice H."/>
            <person name="Pitluck S."/>
            <person name="Saunders E."/>
            <person name="Brettin T."/>
            <person name="Bruce D."/>
            <person name="Han C."/>
            <person name="Tapia R."/>
            <person name="Schmutz J."/>
            <person name="Larimer F."/>
            <person name="Land M."/>
            <person name="Hauser L."/>
            <person name="Kyrpides N."/>
            <person name="Kim E."/>
            <person name="Lovley D."/>
            <person name="Richardson P."/>
        </authorList>
    </citation>
    <scope>NUCLEOTIDE SEQUENCE [LARGE SCALE GENOMIC DNA]</scope>
    <source>
        <strain evidence="13">DSM 2379 / NBRC 103807 / OttBd1</strain>
    </source>
</reference>
<dbReference type="eggNOG" id="COG3852">
    <property type="taxonomic scope" value="Bacteria"/>
</dbReference>
<feature type="domain" description="Histidine kinase" evidence="8">
    <location>
        <begin position="529"/>
        <end position="754"/>
    </location>
</feature>
<dbReference type="HOGENOM" id="CLU_000445_114_51_7"/>
<evidence type="ECO:0000313" key="12">
    <source>
        <dbReference type="EMBL" id="ABK98347.1"/>
    </source>
</evidence>
<evidence type="ECO:0000259" key="8">
    <source>
        <dbReference type="PROSITE" id="PS50109"/>
    </source>
</evidence>
<dbReference type="SUPFAM" id="SSF47384">
    <property type="entry name" value="Homodimeric domain of signal transducing histidine kinase"/>
    <property type="match status" value="1"/>
</dbReference>
<feature type="domain" description="PAC" evidence="11">
    <location>
        <begin position="162"/>
        <end position="212"/>
    </location>
</feature>
<dbReference type="SMART" id="SM00448">
    <property type="entry name" value="REC"/>
    <property type="match status" value="1"/>
</dbReference>
<dbReference type="NCBIfam" id="TIGR00229">
    <property type="entry name" value="sensory_box"/>
    <property type="match status" value="2"/>
</dbReference>
<dbReference type="InterPro" id="IPR029016">
    <property type="entry name" value="GAF-like_dom_sf"/>
</dbReference>
<dbReference type="SMART" id="SM00091">
    <property type="entry name" value="PAS"/>
    <property type="match status" value="2"/>
</dbReference>
<dbReference type="Gene3D" id="3.30.565.10">
    <property type="entry name" value="Histidine kinase-like ATPase, C-terminal domain"/>
    <property type="match status" value="1"/>
</dbReference>
<dbReference type="Pfam" id="PF00072">
    <property type="entry name" value="Response_reg"/>
    <property type="match status" value="1"/>
</dbReference>
<dbReference type="CDD" id="cd00156">
    <property type="entry name" value="REC"/>
    <property type="match status" value="1"/>
</dbReference>
<evidence type="ECO:0000256" key="4">
    <source>
        <dbReference type="ARBA" id="ARBA00022777"/>
    </source>
</evidence>
<dbReference type="SUPFAM" id="SSF52172">
    <property type="entry name" value="CheY-like"/>
    <property type="match status" value="1"/>
</dbReference>
<dbReference type="PRINTS" id="PR00344">
    <property type="entry name" value="BCTRLSENSOR"/>
</dbReference>
<evidence type="ECO:0000313" key="13">
    <source>
        <dbReference type="Proteomes" id="UP000006732"/>
    </source>
</evidence>
<proteinExistence type="predicted"/>
<dbReference type="PROSITE" id="PS50113">
    <property type="entry name" value="PAC"/>
    <property type="match status" value="2"/>
</dbReference>
<keyword evidence="7" id="KW-1133">Transmembrane helix</keyword>
<dbReference type="EMBL" id="CP000482">
    <property type="protein sequence ID" value="ABK98347.1"/>
    <property type="molecule type" value="Genomic_DNA"/>
</dbReference>
<feature type="coiled-coil region" evidence="6">
    <location>
        <begin position="493"/>
        <end position="523"/>
    </location>
</feature>
<dbReference type="Proteomes" id="UP000006732">
    <property type="component" value="Chromosome"/>
</dbReference>
<organism evidence="12 13">
    <name type="scientific">Pelobacter propionicus (strain DSM 2379 / NBRC 103807 / OttBd1)</name>
    <dbReference type="NCBI Taxonomy" id="338966"/>
    <lineage>
        <taxon>Bacteria</taxon>
        <taxon>Pseudomonadati</taxon>
        <taxon>Thermodesulfobacteriota</taxon>
        <taxon>Desulfuromonadia</taxon>
        <taxon>Desulfuromonadales</taxon>
        <taxon>Desulfuromonadaceae</taxon>
        <taxon>Pelobacter</taxon>
    </lineage>
</organism>
<name>A1ALX7_PELPD</name>
<feature type="domain" description="PAS" evidence="10">
    <location>
        <begin position="85"/>
        <end position="129"/>
    </location>
</feature>
<evidence type="ECO:0000259" key="11">
    <source>
        <dbReference type="PROSITE" id="PS50113"/>
    </source>
</evidence>
<dbReference type="EC" id="2.7.13.3" evidence="2"/>
<dbReference type="InterPro" id="IPR000700">
    <property type="entry name" value="PAS-assoc_C"/>
</dbReference>
<dbReference type="InterPro" id="IPR003018">
    <property type="entry name" value="GAF"/>
</dbReference>
<accession>A1ALX7</accession>
<dbReference type="SMART" id="SM00065">
    <property type="entry name" value="GAF"/>
    <property type="match status" value="1"/>
</dbReference>
<keyword evidence="7" id="KW-0472">Membrane</keyword>
<dbReference type="InterPro" id="IPR001789">
    <property type="entry name" value="Sig_transdc_resp-reg_receiver"/>
</dbReference>
<dbReference type="InterPro" id="IPR011006">
    <property type="entry name" value="CheY-like_superfamily"/>
</dbReference>
<keyword evidence="3" id="KW-0808">Transferase</keyword>
<dbReference type="InterPro" id="IPR003594">
    <property type="entry name" value="HATPase_dom"/>
</dbReference>
<sequence length="890" mass="99533">MKIPSRYNGLLERIRIVAIYALFGSLWIYLSDTVVGWLIHDPLVITRLSVYKGILFIALTSGLLYFLIARYLSRMAEYNRELVKSEERFVSIFNNMSDAIFIHDAGSGAIVDANESVFRMFGYDRDEMVRLQVGDISQGEAPYSQTDALQWLRRAADDASPLTFEWRCRRKDGSLFWVECTMRKALIGGGEFIIVAVRDISERRDVAEALRRSEYTNTTFNRISRIFLTSLDDEDMFDSVLKVVLDVMASPYGIFGYIDENGSMVCPSMTKEIWSECQMNHKSTVFPELSWGDSIWGASLRDGESRRVNQPFTVPEGHVPIQRCLCVPLVYQGNAIGLFIVANKSTDYTDEELRALQSIAEHAAPVLYARLQQQKATRALVESENRLRVIFEASPAGIIMTSPSGAISFANQRMAELFGYSLGELVGTSYLSHVHSEQCEAAEHEIQRLVSGGIGSTNTERHYIRADGSDFWGHVSSRRYEDTDGVLVSIVAIVADMTELKQAEEQRRKLEQQMLHVQKLESLGVLAGGIAHDFNNILLAITGNASLALMRLSPDSPAVHHLRQIEKAADKAADLARQMLAYSGKGRFVVEALNLNQVVEEMTSMLHVSISKRATLRYHLAPELPAIEADATQIRQVVMNLAINASEAIGDRDGVISIATGSMECDQRYLRETWLDQSLSEGFYVYLEVADTGCGMSRETMERIFDPFFTTKFTGRGLGMAAILGIVRGHHGAIKIYSEPGRGSSFKILLPASQRPVERLHEPLAPAHWRGDGLVLLVDDEEIIRTIGTDMLTELGFDVVTAQDGREAVELFRRDPGGITFVVLDLTMPHMSGEETFREMRRIDPAVKVIMSSGYNEYEVTQKFVGKGLAGFIQKPYSLSILTDVIRNIL</sequence>
<dbReference type="AlphaFoldDB" id="A1ALX7"/>
<dbReference type="SMART" id="SM00387">
    <property type="entry name" value="HATPase_c"/>
    <property type="match status" value="1"/>
</dbReference>